<evidence type="ECO:0000256" key="7">
    <source>
        <dbReference type="ARBA" id="ARBA00022553"/>
    </source>
</evidence>
<dbReference type="InterPro" id="IPR006121">
    <property type="entry name" value="HMA_dom"/>
</dbReference>
<dbReference type="InterPro" id="IPR023214">
    <property type="entry name" value="HAD_sf"/>
</dbReference>
<dbReference type="Gene3D" id="3.40.1110.10">
    <property type="entry name" value="Calcium-transporting ATPase, cytoplasmic domain N"/>
    <property type="match status" value="1"/>
</dbReference>
<dbReference type="CDD" id="cd02094">
    <property type="entry name" value="P-type_ATPase_Cu-like"/>
    <property type="match status" value="1"/>
</dbReference>
<keyword evidence="7" id="KW-0597">Phosphoprotein</keyword>
<dbReference type="SUPFAM" id="SSF55008">
    <property type="entry name" value="HMA, heavy metal-associated domain"/>
    <property type="match status" value="2"/>
</dbReference>
<reference evidence="23 25" key="1">
    <citation type="submission" date="2019-07" db="EMBL/GenBank/DDBJ databases">
        <title>Genomes of sea-ice associated Colwellia species.</title>
        <authorList>
            <person name="Bowman J.P."/>
        </authorList>
    </citation>
    <scope>NUCLEOTIDE SEQUENCE [LARGE SCALE GENOMIC DNA]</scope>
    <source>
        <strain evidence="22 24">ACAM 607</strain>
        <strain evidence="23 25">IC036</strain>
    </source>
</reference>
<dbReference type="PANTHER" id="PTHR43520:SF6">
    <property type="entry name" value="COPPER-EXPORTING P-TYPE ATPASE"/>
    <property type="match status" value="1"/>
</dbReference>
<dbReference type="Proteomes" id="UP000321525">
    <property type="component" value="Unassembled WGS sequence"/>
</dbReference>
<dbReference type="InterPro" id="IPR044492">
    <property type="entry name" value="P_typ_ATPase_HD_dom"/>
</dbReference>
<dbReference type="NCBIfam" id="TIGR01525">
    <property type="entry name" value="ATPase-IB_hvy"/>
    <property type="match status" value="1"/>
</dbReference>
<dbReference type="Pfam" id="PF00122">
    <property type="entry name" value="E1-E2_ATPase"/>
    <property type="match status" value="1"/>
</dbReference>
<feature type="domain" description="HMA" evidence="21">
    <location>
        <begin position="6"/>
        <end position="69"/>
    </location>
</feature>
<feature type="transmembrane region" description="Helical" evidence="20">
    <location>
        <begin position="502"/>
        <end position="525"/>
    </location>
</feature>
<dbReference type="EMBL" id="VOLR01000007">
    <property type="protein sequence ID" value="TWX61083.1"/>
    <property type="molecule type" value="Genomic_DNA"/>
</dbReference>
<dbReference type="InterPro" id="IPR018303">
    <property type="entry name" value="ATPase_P-typ_P_site"/>
</dbReference>
<keyword evidence="14 20" id="KW-1133">Transmembrane helix</keyword>
<dbReference type="FunFam" id="2.70.150.10:FF:000020">
    <property type="entry name" value="Copper-exporting P-type ATPase A"/>
    <property type="match status" value="1"/>
</dbReference>
<dbReference type="PANTHER" id="PTHR43520">
    <property type="entry name" value="ATP7, ISOFORM B"/>
    <property type="match status" value="1"/>
</dbReference>
<dbReference type="InterPro" id="IPR023298">
    <property type="entry name" value="ATPase_P-typ_TM_dom_sf"/>
</dbReference>
<evidence type="ECO:0000313" key="25">
    <source>
        <dbReference type="Proteomes" id="UP000321917"/>
    </source>
</evidence>
<comment type="caution">
    <text evidence="23">The sequence shown here is derived from an EMBL/GenBank/DDBJ whole genome shotgun (WGS) entry which is preliminary data.</text>
</comment>
<feature type="transmembrane region" description="Helical" evidence="20">
    <location>
        <begin position="293"/>
        <end position="315"/>
    </location>
</feature>
<comment type="subcellular location">
    <subcellularLocation>
        <location evidence="1">Cell membrane</location>
        <topology evidence="1">Multi-pass membrane protein</topology>
    </subcellularLocation>
</comment>
<keyword evidence="9 20" id="KW-0479">Metal-binding</keyword>
<evidence type="ECO:0000259" key="21">
    <source>
        <dbReference type="PROSITE" id="PS50846"/>
    </source>
</evidence>
<feature type="domain" description="HMA" evidence="21">
    <location>
        <begin position="134"/>
        <end position="197"/>
    </location>
</feature>
<evidence type="ECO:0000256" key="9">
    <source>
        <dbReference type="ARBA" id="ARBA00022723"/>
    </source>
</evidence>
<feature type="transmembrane region" description="Helical" evidence="20">
    <location>
        <begin position="226"/>
        <end position="243"/>
    </location>
</feature>
<keyword evidence="8 20" id="KW-0812">Transmembrane</keyword>
<dbReference type="InterPro" id="IPR027256">
    <property type="entry name" value="P-typ_ATPase_IB"/>
</dbReference>
<dbReference type="PROSITE" id="PS50846">
    <property type="entry name" value="HMA_2"/>
    <property type="match status" value="2"/>
</dbReference>
<dbReference type="Pfam" id="PF00702">
    <property type="entry name" value="Hydrolase"/>
    <property type="match status" value="1"/>
</dbReference>
<keyword evidence="15" id="KW-0186">Copper</keyword>
<keyword evidence="13" id="KW-1278">Translocase</keyword>
<dbReference type="RefSeq" id="WP_146798986.1">
    <property type="nucleotide sequence ID" value="NZ_VOLP01000008.1"/>
</dbReference>
<evidence type="ECO:0000256" key="17">
    <source>
        <dbReference type="ARBA" id="ARBA00023136"/>
    </source>
</evidence>
<evidence type="ECO:0000256" key="1">
    <source>
        <dbReference type="ARBA" id="ARBA00004651"/>
    </source>
</evidence>
<dbReference type="InterPro" id="IPR023299">
    <property type="entry name" value="ATPase_P-typ_cyto_dom_N"/>
</dbReference>
<keyword evidence="11" id="KW-0187">Copper transport</keyword>
<feature type="transmembrane region" description="Helical" evidence="20">
    <location>
        <begin position="321"/>
        <end position="340"/>
    </location>
</feature>
<dbReference type="GO" id="GO:0005507">
    <property type="term" value="F:copper ion binding"/>
    <property type="evidence" value="ECO:0007669"/>
    <property type="project" value="TreeGrafter"/>
</dbReference>
<evidence type="ECO:0000256" key="8">
    <source>
        <dbReference type="ARBA" id="ARBA00022692"/>
    </source>
</evidence>
<keyword evidence="12 20" id="KW-0067">ATP-binding</keyword>
<keyword evidence="5" id="KW-0813">Transport</keyword>
<dbReference type="Gene3D" id="3.40.50.1000">
    <property type="entry name" value="HAD superfamily/HAD-like"/>
    <property type="match status" value="1"/>
</dbReference>
<evidence type="ECO:0000313" key="23">
    <source>
        <dbReference type="EMBL" id="TWX70336.1"/>
    </source>
</evidence>
<dbReference type="SFLD" id="SFLDG00002">
    <property type="entry name" value="C1.7:_P-type_atpase_like"/>
    <property type="match status" value="1"/>
</dbReference>
<gene>
    <name evidence="22" type="ORF">ESZ26_06780</name>
    <name evidence="23" type="ORF">ESZ27_04270</name>
</gene>
<evidence type="ECO:0000256" key="20">
    <source>
        <dbReference type="RuleBase" id="RU362081"/>
    </source>
</evidence>
<evidence type="ECO:0000256" key="18">
    <source>
        <dbReference type="ARBA" id="ARBA00029719"/>
    </source>
</evidence>
<dbReference type="SFLD" id="SFLDF00027">
    <property type="entry name" value="p-type_atpase"/>
    <property type="match status" value="1"/>
</dbReference>
<feature type="transmembrane region" description="Helical" evidence="20">
    <location>
        <begin position="474"/>
        <end position="496"/>
    </location>
</feature>
<dbReference type="EC" id="7.2.2.8" evidence="3"/>
<dbReference type="GO" id="GO:0140581">
    <property type="term" value="F:P-type monovalent copper transporter activity"/>
    <property type="evidence" value="ECO:0007669"/>
    <property type="project" value="UniProtKB-EC"/>
</dbReference>
<dbReference type="OrthoDB" id="9814270at2"/>
<evidence type="ECO:0000256" key="10">
    <source>
        <dbReference type="ARBA" id="ARBA00022741"/>
    </source>
</evidence>
<evidence type="ECO:0000256" key="15">
    <source>
        <dbReference type="ARBA" id="ARBA00023008"/>
    </source>
</evidence>
<evidence type="ECO:0000256" key="12">
    <source>
        <dbReference type="ARBA" id="ARBA00022840"/>
    </source>
</evidence>
<dbReference type="GO" id="GO:0060003">
    <property type="term" value="P:copper ion export"/>
    <property type="evidence" value="ECO:0007669"/>
    <property type="project" value="UniProtKB-ARBA"/>
</dbReference>
<proteinExistence type="inferred from homology"/>
<dbReference type="GO" id="GO:0005524">
    <property type="term" value="F:ATP binding"/>
    <property type="evidence" value="ECO:0007669"/>
    <property type="project" value="UniProtKB-UniRule"/>
</dbReference>
<dbReference type="InterPro" id="IPR008250">
    <property type="entry name" value="ATPase_P-typ_transduc_dom_A_sf"/>
</dbReference>
<dbReference type="CDD" id="cd00371">
    <property type="entry name" value="HMA"/>
    <property type="match status" value="2"/>
</dbReference>
<dbReference type="PRINTS" id="PR00120">
    <property type="entry name" value="HATPASE"/>
</dbReference>
<organism evidence="23 25">
    <name type="scientific">Colwellia hornerae</name>
    <dbReference type="NCBI Taxonomy" id="89402"/>
    <lineage>
        <taxon>Bacteria</taxon>
        <taxon>Pseudomonadati</taxon>
        <taxon>Pseudomonadota</taxon>
        <taxon>Gammaproteobacteria</taxon>
        <taxon>Alteromonadales</taxon>
        <taxon>Colwelliaceae</taxon>
        <taxon>Colwellia</taxon>
    </lineage>
</organism>
<accession>A0A5C6QM61</accession>
<keyword evidence="6 20" id="KW-1003">Cell membrane</keyword>
<dbReference type="PRINTS" id="PR00119">
    <property type="entry name" value="CATATPASE"/>
</dbReference>
<dbReference type="GO" id="GO:0055070">
    <property type="term" value="P:copper ion homeostasis"/>
    <property type="evidence" value="ECO:0007669"/>
    <property type="project" value="TreeGrafter"/>
</dbReference>
<dbReference type="InterPro" id="IPR036412">
    <property type="entry name" value="HAD-like_sf"/>
</dbReference>
<evidence type="ECO:0000256" key="14">
    <source>
        <dbReference type="ARBA" id="ARBA00022989"/>
    </source>
</evidence>
<dbReference type="Gene3D" id="2.70.150.10">
    <property type="entry name" value="Calcium-transporting ATPase, cytoplasmic transduction domain A"/>
    <property type="match status" value="1"/>
</dbReference>
<keyword evidence="24" id="KW-1185">Reference proteome</keyword>
<evidence type="ECO:0000256" key="4">
    <source>
        <dbReference type="ARBA" id="ARBA00015102"/>
    </source>
</evidence>
<evidence type="ECO:0000313" key="24">
    <source>
        <dbReference type="Proteomes" id="UP000321525"/>
    </source>
</evidence>
<sequence>MKVNECELILEISGMGCKSCVSKIEKAFNALSIVEKSCVDFELKKLTLIGNIEKQQAISLIEELGYHAQTFNRANTEISIAEKSTTSLKKSSNCCCSSASKADEIIIAKISEPEGQKLAQASPLNQKNEQQKSKTTELIIEGATCASCVGKIETALSEINGVNSAEMNFALRTVSISGDVESYVLIKAIETIGYKARSASDISDDELLDEKEVADKKYYTSLMRQMWVALGLGVPLMIYSLFGGPMTVETSLERGVWLFIGILCVAIMYFAGKHFYIGAWKSFANHTANMDTLIALGTGTAWIYSMIVVFFPLALPEMARHVYFEATAMIIGLINLGLALEVKARGRISEAIKRLIGLQAKTARVVRDQQEIDIAIDQVLLNDIVRVRPGEKIPVDGVVIQGHTSIDESMLTGEPMPVEKVENDEIVAGTLNKSGSILFKATKVGKDTALAQIINMVKRAQNSKPPIGRLADIISAYFVPVVMIISIVSALVWLNFGPSPALAYAVVSATTVLIIACPCALGLATPMSVMVGVGKAAEAGVLIRNGEALQTASKITAMILDKTGTITEGAPTVTDIIIADKSYTKKYILMVAASIESGSEHPLAQAIVDSAIEQKIVPETISDFQAIAGHGVEAQFNDHKLLFGNQKLMLKNGVVLFDFVAKAQKLANEAKTPMYLAIDNKLAAIIAVSDPIKKDSVEAIKRLQANGIRVVMLTGDNRATANAVAKKVGITEVFAEVLPEEKSNKVAELQAQGEIVGMTGDGINDAPALALANVGFAIGTGTDVAIESADITLMRGSLHGLADAIAVSKATLRNIKQNLFGAFIYNVAGVPFAAGILYPFFGLLLSPVIAGAAMAFSSLTVVSNANRLRFFKPQEH</sequence>
<dbReference type="Gene3D" id="3.30.70.100">
    <property type="match status" value="2"/>
</dbReference>
<evidence type="ECO:0000256" key="6">
    <source>
        <dbReference type="ARBA" id="ARBA00022475"/>
    </source>
</evidence>
<keyword evidence="10 20" id="KW-0547">Nucleotide-binding</keyword>
<keyword evidence="16" id="KW-0406">Ion transport</keyword>
<evidence type="ECO:0000256" key="11">
    <source>
        <dbReference type="ARBA" id="ARBA00022796"/>
    </source>
</evidence>
<feature type="transmembrane region" description="Helical" evidence="20">
    <location>
        <begin position="255"/>
        <end position="272"/>
    </location>
</feature>
<dbReference type="SUPFAM" id="SSF81665">
    <property type="entry name" value="Calcium ATPase, transmembrane domain M"/>
    <property type="match status" value="1"/>
</dbReference>
<evidence type="ECO:0000313" key="22">
    <source>
        <dbReference type="EMBL" id="TWX61083.1"/>
    </source>
</evidence>
<evidence type="ECO:0000256" key="3">
    <source>
        <dbReference type="ARBA" id="ARBA00012517"/>
    </source>
</evidence>
<evidence type="ECO:0000256" key="5">
    <source>
        <dbReference type="ARBA" id="ARBA00022448"/>
    </source>
</evidence>
<dbReference type="NCBIfam" id="TIGR01494">
    <property type="entry name" value="ATPase_P-type"/>
    <property type="match status" value="1"/>
</dbReference>
<evidence type="ECO:0000256" key="2">
    <source>
        <dbReference type="ARBA" id="ARBA00006024"/>
    </source>
</evidence>
<dbReference type="SFLD" id="SFLDS00003">
    <property type="entry name" value="Haloacid_Dehalogenase"/>
    <property type="match status" value="1"/>
</dbReference>
<dbReference type="GO" id="GO:0043682">
    <property type="term" value="F:P-type divalent copper transporter activity"/>
    <property type="evidence" value="ECO:0007669"/>
    <property type="project" value="TreeGrafter"/>
</dbReference>
<dbReference type="InterPro" id="IPR001757">
    <property type="entry name" value="P_typ_ATPase"/>
</dbReference>
<dbReference type="Pfam" id="PF00403">
    <property type="entry name" value="HMA"/>
    <property type="match status" value="2"/>
</dbReference>
<name>A0A5C6QM61_9GAMM</name>
<dbReference type="InterPro" id="IPR036163">
    <property type="entry name" value="HMA_dom_sf"/>
</dbReference>
<dbReference type="SUPFAM" id="SSF56784">
    <property type="entry name" value="HAD-like"/>
    <property type="match status" value="1"/>
</dbReference>
<dbReference type="NCBIfam" id="TIGR01511">
    <property type="entry name" value="ATPase-IB1_Cu"/>
    <property type="match status" value="1"/>
</dbReference>
<evidence type="ECO:0000256" key="16">
    <source>
        <dbReference type="ARBA" id="ARBA00023065"/>
    </source>
</evidence>
<dbReference type="GO" id="GO:0016887">
    <property type="term" value="F:ATP hydrolysis activity"/>
    <property type="evidence" value="ECO:0007669"/>
    <property type="project" value="InterPro"/>
</dbReference>
<dbReference type="EMBL" id="VOLQ01000005">
    <property type="protein sequence ID" value="TWX70336.1"/>
    <property type="molecule type" value="Genomic_DNA"/>
</dbReference>
<dbReference type="GO" id="GO:0005886">
    <property type="term" value="C:plasma membrane"/>
    <property type="evidence" value="ECO:0007669"/>
    <property type="project" value="UniProtKB-SubCell"/>
</dbReference>
<dbReference type="Proteomes" id="UP000321917">
    <property type="component" value="Unassembled WGS sequence"/>
</dbReference>
<comment type="similarity">
    <text evidence="2 20">Belongs to the cation transport ATPase (P-type) (TC 3.A.3) family. Type IB subfamily.</text>
</comment>
<evidence type="ECO:0000256" key="19">
    <source>
        <dbReference type="ARBA" id="ARBA00033239"/>
    </source>
</evidence>
<feature type="transmembrane region" description="Helical" evidence="20">
    <location>
        <begin position="819"/>
        <end position="838"/>
    </location>
</feature>
<dbReference type="SUPFAM" id="SSF81653">
    <property type="entry name" value="Calcium ATPase, transduction domain A"/>
    <property type="match status" value="1"/>
</dbReference>
<dbReference type="InterPro" id="IPR059000">
    <property type="entry name" value="ATPase_P-type_domA"/>
</dbReference>
<protein>
    <recommendedName>
        <fullName evidence="4">Copper-exporting P-type ATPase</fullName>
        <ecNumber evidence="3">7.2.2.8</ecNumber>
    </recommendedName>
    <alternativeName>
        <fullName evidence="18">Copper-exporting P-type ATPase A</fullName>
    </alternativeName>
    <alternativeName>
        <fullName evidence="19">Cu(+)-exporting ATPase</fullName>
    </alternativeName>
</protein>
<keyword evidence="17 20" id="KW-0472">Membrane</keyword>
<dbReference type="PROSITE" id="PS00154">
    <property type="entry name" value="ATPASE_E1_E2"/>
    <property type="match status" value="1"/>
</dbReference>
<dbReference type="AlphaFoldDB" id="A0A5C6QM61"/>
<evidence type="ECO:0000256" key="13">
    <source>
        <dbReference type="ARBA" id="ARBA00022967"/>
    </source>
</evidence>
<feature type="transmembrane region" description="Helical" evidence="20">
    <location>
        <begin position="844"/>
        <end position="862"/>
    </location>
</feature>